<dbReference type="Proteomes" id="UP001235030">
    <property type="component" value="Chromosome"/>
</dbReference>
<keyword evidence="2" id="KW-1185">Reference proteome</keyword>
<gene>
    <name evidence="1" type="ORF">TEMA_03200</name>
</gene>
<organism evidence="1 2">
    <name type="scientific">Terrisporobacter mayombei</name>
    <dbReference type="NCBI Taxonomy" id="1541"/>
    <lineage>
        <taxon>Bacteria</taxon>
        <taxon>Bacillati</taxon>
        <taxon>Bacillota</taxon>
        <taxon>Clostridia</taxon>
        <taxon>Peptostreptococcales</taxon>
        <taxon>Peptostreptococcaceae</taxon>
        <taxon>Terrisporobacter</taxon>
    </lineage>
</organism>
<proteinExistence type="predicted"/>
<evidence type="ECO:0000313" key="2">
    <source>
        <dbReference type="Proteomes" id="UP001235030"/>
    </source>
</evidence>
<evidence type="ECO:0000313" key="1">
    <source>
        <dbReference type="EMBL" id="WMT80046.1"/>
    </source>
</evidence>
<dbReference type="EMBL" id="CP101637">
    <property type="protein sequence ID" value="WMT80046.1"/>
    <property type="molecule type" value="Genomic_DNA"/>
</dbReference>
<reference evidence="1 2" key="1">
    <citation type="submission" date="2022-07" db="EMBL/GenBank/DDBJ databases">
        <title>Genome sequence of Terrisporobacter mayombei DSM6539.</title>
        <authorList>
            <person name="Boeer T."/>
            <person name="Bengelsdorf F.R."/>
            <person name="Daniel R."/>
            <person name="Poehlein A."/>
        </authorList>
    </citation>
    <scope>NUCLEOTIDE SEQUENCE [LARGE SCALE GENOMIC DNA]</scope>
    <source>
        <strain evidence="1 2">DSM 6539</strain>
    </source>
</reference>
<protein>
    <submittedName>
        <fullName evidence="1">Uncharacterized protein</fullName>
    </submittedName>
</protein>
<accession>A0ABY9PWJ3</accession>
<name>A0ABY9PWJ3_9FIRM</name>
<sequence>MMLDLKNCMIKYLINRSNSNMKKIIARCKMVANHTMKSVGT</sequence>